<proteinExistence type="predicted"/>
<dbReference type="RefSeq" id="WP_346824738.1">
    <property type="nucleotide sequence ID" value="NZ_JBDKWZ010000031.1"/>
</dbReference>
<comment type="caution">
    <text evidence="1">The sequence shown here is derived from an EMBL/GenBank/DDBJ whole genome shotgun (WGS) entry which is preliminary data.</text>
</comment>
<evidence type="ECO:0008006" key="3">
    <source>
        <dbReference type="Google" id="ProtNLM"/>
    </source>
</evidence>
<gene>
    <name evidence="1" type="ORF">AAG747_28860</name>
</gene>
<dbReference type="EMBL" id="JBDKWZ010000031">
    <property type="protein sequence ID" value="MEN7551960.1"/>
    <property type="molecule type" value="Genomic_DNA"/>
</dbReference>
<dbReference type="InterPro" id="IPR032675">
    <property type="entry name" value="LRR_dom_sf"/>
</dbReference>
<evidence type="ECO:0000313" key="2">
    <source>
        <dbReference type="Proteomes" id="UP001403385"/>
    </source>
</evidence>
<dbReference type="SUPFAM" id="SSF52058">
    <property type="entry name" value="L domain-like"/>
    <property type="match status" value="1"/>
</dbReference>
<sequence length="314" mass="36389">MNLDKKDLVYFKQNSQSLKETLVVSIERGAFKNVLLELNDYLKTSQEIKLVLVCDPTKTSEGEIICNLEVLKYLGNLQKIDILVNSSMPLESISELEVVKDLKSLKISGFYNKKINLSTLKRFKNIKELSLENGLSKKDYFLLNSKLKVLEVRELNIDYVERNENLEELTIFHKLSGEKKLVEKFPNLKSLKLKNCNQIEDFAFISPLNSLENLSFNSVRNLKFVPKLSSNTIKRLEILNCKNLNSIKTISSFSLLERLAITDANIDFQEIQDISEDLRLEIFYFRSKGNKENDIFEALSQKNGFQNTHRGFWR</sequence>
<organism evidence="1 2">
    <name type="scientific">Rapidithrix thailandica</name>
    <dbReference type="NCBI Taxonomy" id="413964"/>
    <lineage>
        <taxon>Bacteria</taxon>
        <taxon>Pseudomonadati</taxon>
        <taxon>Bacteroidota</taxon>
        <taxon>Cytophagia</taxon>
        <taxon>Cytophagales</taxon>
        <taxon>Flammeovirgaceae</taxon>
        <taxon>Rapidithrix</taxon>
    </lineage>
</organism>
<dbReference type="AlphaFoldDB" id="A0AAW9SJK3"/>
<reference evidence="1 2" key="1">
    <citation type="submission" date="2024-04" db="EMBL/GenBank/DDBJ databases">
        <title>Novel genus in family Flammeovirgaceae.</title>
        <authorList>
            <person name="Nguyen T.H."/>
            <person name="Vuong T.Q."/>
            <person name="Le H."/>
            <person name="Kim S.-G."/>
        </authorList>
    </citation>
    <scope>NUCLEOTIDE SEQUENCE [LARGE SCALE GENOMIC DNA]</scope>
    <source>
        <strain evidence="1 2">JCM 23209</strain>
    </source>
</reference>
<protein>
    <recommendedName>
        <fullName evidence="3">Leucine-rich repeat domain-containing protein</fullName>
    </recommendedName>
</protein>
<keyword evidence="2" id="KW-1185">Reference proteome</keyword>
<evidence type="ECO:0000313" key="1">
    <source>
        <dbReference type="EMBL" id="MEN7551960.1"/>
    </source>
</evidence>
<dbReference type="Proteomes" id="UP001403385">
    <property type="component" value="Unassembled WGS sequence"/>
</dbReference>
<accession>A0AAW9SJK3</accession>
<dbReference type="Gene3D" id="3.80.10.10">
    <property type="entry name" value="Ribonuclease Inhibitor"/>
    <property type="match status" value="1"/>
</dbReference>
<name>A0AAW9SJK3_9BACT</name>